<protein>
    <submittedName>
        <fullName evidence="1">Uncharacterized protein</fullName>
    </submittedName>
</protein>
<accession>A0A8X6FSB6</accession>
<comment type="caution">
    <text evidence="1">The sequence shown here is derived from an EMBL/GenBank/DDBJ whole genome shotgun (WGS) entry which is preliminary data.</text>
</comment>
<organism evidence="1 2">
    <name type="scientific">Trichonephila clavata</name>
    <name type="common">Joro spider</name>
    <name type="synonym">Nephila clavata</name>
    <dbReference type="NCBI Taxonomy" id="2740835"/>
    <lineage>
        <taxon>Eukaryota</taxon>
        <taxon>Metazoa</taxon>
        <taxon>Ecdysozoa</taxon>
        <taxon>Arthropoda</taxon>
        <taxon>Chelicerata</taxon>
        <taxon>Arachnida</taxon>
        <taxon>Araneae</taxon>
        <taxon>Araneomorphae</taxon>
        <taxon>Entelegynae</taxon>
        <taxon>Araneoidea</taxon>
        <taxon>Nephilidae</taxon>
        <taxon>Trichonephila</taxon>
    </lineage>
</organism>
<proteinExistence type="predicted"/>
<sequence length="74" mass="8183">MKTAGRSATALSEVSHSANNHVDYLLCPDMVNLVTSRSILDIRGRKSIVPLRNVIYLLQFNVGVAKPQNIKMCL</sequence>
<name>A0A8X6FSB6_TRICU</name>
<evidence type="ECO:0000313" key="2">
    <source>
        <dbReference type="Proteomes" id="UP000887116"/>
    </source>
</evidence>
<gene>
    <name evidence="1" type="ORF">TNCT_494841</name>
</gene>
<dbReference type="AlphaFoldDB" id="A0A8X6FSB6"/>
<dbReference type="EMBL" id="BMAO01033145">
    <property type="protein sequence ID" value="GFQ87327.1"/>
    <property type="molecule type" value="Genomic_DNA"/>
</dbReference>
<reference evidence="1" key="1">
    <citation type="submission" date="2020-07" db="EMBL/GenBank/DDBJ databases">
        <title>Multicomponent nature underlies the extraordinary mechanical properties of spider dragline silk.</title>
        <authorList>
            <person name="Kono N."/>
            <person name="Nakamura H."/>
            <person name="Mori M."/>
            <person name="Yoshida Y."/>
            <person name="Ohtoshi R."/>
            <person name="Malay A.D."/>
            <person name="Moran D.A.P."/>
            <person name="Tomita M."/>
            <person name="Numata K."/>
            <person name="Arakawa K."/>
        </authorList>
    </citation>
    <scope>NUCLEOTIDE SEQUENCE</scope>
</reference>
<evidence type="ECO:0000313" key="1">
    <source>
        <dbReference type="EMBL" id="GFQ87327.1"/>
    </source>
</evidence>
<dbReference type="Proteomes" id="UP000887116">
    <property type="component" value="Unassembled WGS sequence"/>
</dbReference>
<keyword evidence="2" id="KW-1185">Reference proteome</keyword>